<dbReference type="Ensembl" id="ENSSFOT00015029755.2">
    <property type="protein sequence ID" value="ENSSFOP00015029419.1"/>
    <property type="gene ID" value="ENSSFOG00015018919.2"/>
</dbReference>
<name>A0A8C9S3X5_SCLFO</name>
<proteinExistence type="predicted"/>
<reference evidence="1" key="3">
    <citation type="submission" date="2025-09" db="UniProtKB">
        <authorList>
            <consortium name="Ensembl"/>
        </authorList>
    </citation>
    <scope>IDENTIFICATION</scope>
</reference>
<dbReference type="GeneTree" id="ENSGT00980000201938"/>
<organism evidence="1 2">
    <name type="scientific">Scleropages formosus</name>
    <name type="common">Asian bonytongue</name>
    <name type="synonym">Osteoglossum formosum</name>
    <dbReference type="NCBI Taxonomy" id="113540"/>
    <lineage>
        <taxon>Eukaryota</taxon>
        <taxon>Metazoa</taxon>
        <taxon>Chordata</taxon>
        <taxon>Craniata</taxon>
        <taxon>Vertebrata</taxon>
        <taxon>Euteleostomi</taxon>
        <taxon>Actinopterygii</taxon>
        <taxon>Neopterygii</taxon>
        <taxon>Teleostei</taxon>
        <taxon>Osteoglossocephala</taxon>
        <taxon>Osteoglossomorpha</taxon>
        <taxon>Osteoglossiformes</taxon>
        <taxon>Osteoglossidae</taxon>
        <taxon>Scleropages</taxon>
    </lineage>
</organism>
<accession>A0A8C9S3X5</accession>
<dbReference type="AlphaFoldDB" id="A0A8C9S3X5"/>
<evidence type="ECO:0000313" key="1">
    <source>
        <dbReference type="Ensembl" id="ENSSFOP00015029419.1"/>
    </source>
</evidence>
<sequence length="60" mass="6864">LLQTKQGTPSTHFKIACSVSTYPLQVLQRTFLLSCNLVVFPLYKSSRDTLLESKHSFYIN</sequence>
<dbReference type="OrthoDB" id="8580257at2759"/>
<dbReference type="Proteomes" id="UP000694397">
    <property type="component" value="Chromosome 7"/>
</dbReference>
<reference evidence="1 2" key="1">
    <citation type="submission" date="2019-04" db="EMBL/GenBank/DDBJ databases">
        <authorList>
            <consortium name="Wellcome Sanger Institute Data Sharing"/>
        </authorList>
    </citation>
    <scope>NUCLEOTIDE SEQUENCE [LARGE SCALE GENOMIC DNA]</scope>
</reference>
<evidence type="ECO:0000313" key="2">
    <source>
        <dbReference type="Proteomes" id="UP000694397"/>
    </source>
</evidence>
<protein>
    <submittedName>
        <fullName evidence="1">Uncharacterized protein</fullName>
    </submittedName>
</protein>
<reference evidence="1" key="2">
    <citation type="submission" date="2025-08" db="UniProtKB">
        <authorList>
            <consortium name="Ensembl"/>
        </authorList>
    </citation>
    <scope>IDENTIFICATION</scope>
</reference>
<keyword evidence="2" id="KW-1185">Reference proteome</keyword>